<sequence length="144" mass="15918">MAIAKGNIQTPLQHLVVDHHHTGCKSPQQPSHLLSWLSGYGSLPSIKTLKWQMGKQKNKSQTPRCKKHVDWTLSGVQLWAVVSGGQTYLVKINGPVGWVASLQEHISNALNHADGSWSRTSQIWLLGKSIKFAIPNCLNTVNHV</sequence>
<evidence type="ECO:0000313" key="2">
    <source>
        <dbReference type="Proteomes" id="UP000799118"/>
    </source>
</evidence>
<proteinExistence type="predicted"/>
<protein>
    <submittedName>
        <fullName evidence="1">Uncharacterized protein</fullName>
    </submittedName>
</protein>
<accession>A0A6A4GTV1</accession>
<dbReference type="EMBL" id="ML769708">
    <property type="protein sequence ID" value="KAE9389191.1"/>
    <property type="molecule type" value="Genomic_DNA"/>
</dbReference>
<keyword evidence="2" id="KW-1185">Reference proteome</keyword>
<dbReference type="AlphaFoldDB" id="A0A6A4GTV1"/>
<evidence type="ECO:0000313" key="1">
    <source>
        <dbReference type="EMBL" id="KAE9389191.1"/>
    </source>
</evidence>
<name>A0A6A4GTV1_9AGAR</name>
<gene>
    <name evidence="1" type="ORF">BT96DRAFT_947058</name>
</gene>
<reference evidence="1" key="1">
    <citation type="journal article" date="2019" name="Environ. Microbiol.">
        <title>Fungal ecological strategies reflected in gene transcription - a case study of two litter decomposers.</title>
        <authorList>
            <person name="Barbi F."/>
            <person name="Kohler A."/>
            <person name="Barry K."/>
            <person name="Baskaran P."/>
            <person name="Daum C."/>
            <person name="Fauchery L."/>
            <person name="Ihrmark K."/>
            <person name="Kuo A."/>
            <person name="LaButti K."/>
            <person name="Lipzen A."/>
            <person name="Morin E."/>
            <person name="Grigoriev I.V."/>
            <person name="Henrissat B."/>
            <person name="Lindahl B."/>
            <person name="Martin F."/>
        </authorList>
    </citation>
    <scope>NUCLEOTIDE SEQUENCE</scope>
    <source>
        <strain evidence="1">JB14</strain>
    </source>
</reference>
<dbReference type="Proteomes" id="UP000799118">
    <property type="component" value="Unassembled WGS sequence"/>
</dbReference>
<organism evidence="1 2">
    <name type="scientific">Gymnopus androsaceus JB14</name>
    <dbReference type="NCBI Taxonomy" id="1447944"/>
    <lineage>
        <taxon>Eukaryota</taxon>
        <taxon>Fungi</taxon>
        <taxon>Dikarya</taxon>
        <taxon>Basidiomycota</taxon>
        <taxon>Agaricomycotina</taxon>
        <taxon>Agaricomycetes</taxon>
        <taxon>Agaricomycetidae</taxon>
        <taxon>Agaricales</taxon>
        <taxon>Marasmiineae</taxon>
        <taxon>Omphalotaceae</taxon>
        <taxon>Gymnopus</taxon>
    </lineage>
</organism>